<keyword evidence="2 7" id="KW-0808">Transferase</keyword>
<evidence type="ECO:0000313" key="7">
    <source>
        <dbReference type="EMBL" id="WPL18759.1"/>
    </source>
</evidence>
<evidence type="ECO:0000256" key="3">
    <source>
        <dbReference type="ARBA" id="ARBA00022777"/>
    </source>
</evidence>
<gene>
    <name evidence="7" type="primary">hipA_2</name>
    <name evidence="7" type="ORF">Thiowin_03849</name>
</gene>
<comment type="similarity">
    <text evidence="1">Belongs to the HipA Ser/Thr kinase family.</text>
</comment>
<dbReference type="EMBL" id="CP121472">
    <property type="protein sequence ID" value="WPL18759.1"/>
    <property type="molecule type" value="Genomic_DNA"/>
</dbReference>
<accession>A0ABZ0SE21</accession>
<dbReference type="PANTHER" id="PTHR37419:SF8">
    <property type="entry name" value="TOXIN YJJJ"/>
    <property type="match status" value="1"/>
</dbReference>
<evidence type="ECO:0000259" key="5">
    <source>
        <dbReference type="Pfam" id="PF07804"/>
    </source>
</evidence>
<dbReference type="RefSeq" id="WP_328984503.1">
    <property type="nucleotide sequence ID" value="NZ_CP121472.1"/>
</dbReference>
<keyword evidence="3 7" id="KW-0418">Kinase</keyword>
<dbReference type="GO" id="GO:0004674">
    <property type="term" value="F:protein serine/threonine kinase activity"/>
    <property type="evidence" value="ECO:0007669"/>
    <property type="project" value="UniProtKB-EC"/>
</dbReference>
<evidence type="ECO:0000256" key="1">
    <source>
        <dbReference type="ARBA" id="ARBA00010164"/>
    </source>
</evidence>
<dbReference type="Proteomes" id="UP001432180">
    <property type="component" value="Chromosome"/>
</dbReference>
<dbReference type="Pfam" id="PF07804">
    <property type="entry name" value="HipA_C"/>
    <property type="match status" value="1"/>
</dbReference>
<evidence type="ECO:0000259" key="6">
    <source>
        <dbReference type="Pfam" id="PF13657"/>
    </source>
</evidence>
<dbReference type="InterPro" id="IPR017508">
    <property type="entry name" value="HipA_N1"/>
</dbReference>
<reference evidence="7 8" key="1">
    <citation type="journal article" date="2023" name="Microorganisms">
        <title>Thiorhodovibrio frisius and Trv. litoralis spp. nov., Two Novel Members from a Clade of Fastidious Purple Sulfur Bacteria That Exhibit Unique Red-Shifted Light-Harvesting Capabilities.</title>
        <authorList>
            <person name="Methner A."/>
            <person name="Kuzyk S.B."/>
            <person name="Petersen J."/>
            <person name="Bauer S."/>
            <person name="Brinkmann H."/>
            <person name="Sichau K."/>
            <person name="Wanner G."/>
            <person name="Wolf J."/>
            <person name="Neumann-Schaal M."/>
            <person name="Henke P."/>
            <person name="Tank M."/>
            <person name="Sproer C."/>
            <person name="Bunk B."/>
            <person name="Overmann J."/>
        </authorList>
    </citation>
    <scope>NUCLEOTIDE SEQUENCE [LARGE SCALE GENOMIC DNA]</scope>
    <source>
        <strain evidence="7 8">DSM 6702</strain>
    </source>
</reference>
<dbReference type="InterPro" id="IPR052028">
    <property type="entry name" value="HipA_Ser/Thr_kinase"/>
</dbReference>
<keyword evidence="4" id="KW-0812">Transmembrane</keyword>
<dbReference type="EC" id="2.7.11.1" evidence="7"/>
<organism evidence="7 8">
    <name type="scientific">Thiorhodovibrio winogradskyi</name>
    <dbReference type="NCBI Taxonomy" id="77007"/>
    <lineage>
        <taxon>Bacteria</taxon>
        <taxon>Pseudomonadati</taxon>
        <taxon>Pseudomonadota</taxon>
        <taxon>Gammaproteobacteria</taxon>
        <taxon>Chromatiales</taxon>
        <taxon>Chromatiaceae</taxon>
        <taxon>Thiorhodovibrio</taxon>
    </lineage>
</organism>
<keyword evidence="4" id="KW-0472">Membrane</keyword>
<name>A0ABZ0SE21_9GAMM</name>
<sequence>MTSERQTNREAYVWVWLPGMLAPVVAGRLVREARGGYSFTYGRSYLDRAEAISLFADELPLQPGVQRQRDDDIPSCLRDAAPDAWGRRVIVQRLTGQRGTAAARVELDDLTYLLESGSDRIGALDFQTSATSYRARTAASASLDELAEAAERLERGEPLSPALALALQHGTSIGGARPKALLASESTRQIAKFSTSSDLFNVVKAEYLAMRLASRVGLEVAPVTLTRALGRDVLLIDRFDRRRTPAGWERRLMLSALTLLGLRELEARYASYEDLAHRVRRDFSAPRATLHELFGRMVFNILCGNTDDHARNHAAFWDGQRYRLTPAYDICPQLRTGGEASQAMLLTGQRRDSRLVTCLAAAPAFGLTQTQARDWIDHQRATLEGSWNPLCDQAELSRAERDAFWQRAFLHPYCLEDYPTG</sequence>
<keyword evidence="8" id="KW-1185">Reference proteome</keyword>
<keyword evidence="4" id="KW-1133">Transmembrane helix</keyword>
<feature type="domain" description="HipA N-terminal subdomain 1" evidence="6">
    <location>
        <begin position="24"/>
        <end position="126"/>
    </location>
</feature>
<dbReference type="Pfam" id="PF13657">
    <property type="entry name" value="Couple_hipA"/>
    <property type="match status" value="1"/>
</dbReference>
<evidence type="ECO:0000256" key="2">
    <source>
        <dbReference type="ARBA" id="ARBA00022679"/>
    </source>
</evidence>
<dbReference type="InterPro" id="IPR012893">
    <property type="entry name" value="HipA-like_C"/>
</dbReference>
<evidence type="ECO:0000256" key="4">
    <source>
        <dbReference type="SAM" id="Phobius"/>
    </source>
</evidence>
<dbReference type="PANTHER" id="PTHR37419">
    <property type="entry name" value="SERINE/THREONINE-PROTEIN KINASE TOXIN HIPA"/>
    <property type="match status" value="1"/>
</dbReference>
<protein>
    <submittedName>
        <fullName evidence="7">Serine/threonine-protein kinase HipA</fullName>
        <ecNumber evidence="7">2.7.11.1</ecNumber>
    </submittedName>
</protein>
<feature type="transmembrane region" description="Helical" evidence="4">
    <location>
        <begin position="12"/>
        <end position="30"/>
    </location>
</feature>
<feature type="domain" description="HipA-like C-terminal" evidence="5">
    <location>
        <begin position="171"/>
        <end position="387"/>
    </location>
</feature>
<proteinExistence type="inferred from homology"/>
<evidence type="ECO:0000313" key="8">
    <source>
        <dbReference type="Proteomes" id="UP001432180"/>
    </source>
</evidence>